<proteinExistence type="predicted"/>
<accession>A0A7Z6ZSF5</accession>
<comment type="caution">
    <text evidence="1">The sequence shown here is derived from an EMBL/GenBank/DDBJ whole genome shotgun (WGS) entry which is preliminary data.</text>
</comment>
<evidence type="ECO:0000313" key="1">
    <source>
        <dbReference type="EMBL" id="RUO39541.1"/>
    </source>
</evidence>
<dbReference type="NCBIfam" id="TIGR03371">
    <property type="entry name" value="cellulose_yhjQ"/>
    <property type="match status" value="1"/>
</dbReference>
<organism evidence="1 2">
    <name type="scientific">Pseudidiomarina aestuarii</name>
    <dbReference type="NCBI Taxonomy" id="624146"/>
    <lineage>
        <taxon>Bacteria</taxon>
        <taxon>Pseudomonadati</taxon>
        <taxon>Pseudomonadota</taxon>
        <taxon>Gammaproteobacteria</taxon>
        <taxon>Alteromonadales</taxon>
        <taxon>Idiomarinaceae</taxon>
        <taxon>Pseudidiomarina</taxon>
    </lineage>
</organism>
<dbReference type="InterPro" id="IPR050678">
    <property type="entry name" value="DNA_Partitioning_ATPase"/>
</dbReference>
<gene>
    <name evidence="1" type="primary">yhjQ</name>
    <name evidence="1" type="ORF">CWE22_09595</name>
</gene>
<dbReference type="PANTHER" id="PTHR13696">
    <property type="entry name" value="P-LOOP CONTAINING NUCLEOSIDE TRIPHOSPHATE HYDROLASE"/>
    <property type="match status" value="1"/>
</dbReference>
<reference evidence="2" key="1">
    <citation type="journal article" date="2018" name="Front. Microbiol.">
        <title>Genome-Based Analysis Reveals the Taxonomy and Diversity of the Family Idiomarinaceae.</title>
        <authorList>
            <person name="Liu Y."/>
            <person name="Lai Q."/>
            <person name="Shao Z."/>
        </authorList>
    </citation>
    <scope>NUCLEOTIDE SEQUENCE [LARGE SCALE GENOMIC DNA]</scope>
    <source>
        <strain evidence="2">KYW314</strain>
    </source>
</reference>
<dbReference type="RefSeq" id="WP_169931218.1">
    <property type="nucleotide sequence ID" value="NZ_PIPR01000002.1"/>
</dbReference>
<evidence type="ECO:0000313" key="2">
    <source>
        <dbReference type="Proteomes" id="UP000287766"/>
    </source>
</evidence>
<dbReference type="PANTHER" id="PTHR13696:SF99">
    <property type="entry name" value="COBYRINIC ACID AC-DIAMIDE SYNTHASE"/>
    <property type="match status" value="1"/>
</dbReference>
<dbReference type="Pfam" id="PF06564">
    <property type="entry name" value="CBP_BcsQ"/>
    <property type="match status" value="1"/>
</dbReference>
<dbReference type="SUPFAM" id="SSF52540">
    <property type="entry name" value="P-loop containing nucleoside triphosphate hydrolases"/>
    <property type="match status" value="1"/>
</dbReference>
<keyword evidence="2" id="KW-1185">Reference proteome</keyword>
<dbReference type="EMBL" id="PIPR01000002">
    <property type="protein sequence ID" value="RUO39541.1"/>
    <property type="molecule type" value="Genomic_DNA"/>
</dbReference>
<dbReference type="InterPro" id="IPR027417">
    <property type="entry name" value="P-loop_NTPase"/>
</dbReference>
<dbReference type="AlphaFoldDB" id="A0A7Z6ZSF5"/>
<sequence>MKLIAVKGLFGGAGTTTIAANLANAMRRRKHPVIALDLCATNSLRLHFGMPIGDPRGLFRSGRLVDDLREAAFETDNGLIYLPHGEIDEQPDRTDIEGILGGLYELLQRFESPQELIVFIDVPNSESTILNWLTTHAEIMLHVLTPEPRAYPALRYFSRITWPQIQHQGLRHWLLLNQCAPHLELSRDIADLLRRELDPHLLVPTFIQRDQHIPEALATQQTTFDFTIGAQANVEFAAIAEWLEERLEVKQ</sequence>
<dbReference type="Proteomes" id="UP000287766">
    <property type="component" value="Unassembled WGS sequence"/>
</dbReference>
<name>A0A7Z6ZSF5_9GAMM</name>
<dbReference type="InterPro" id="IPR017746">
    <property type="entry name" value="Cellulose_synthase_operon_BcsQ"/>
</dbReference>
<dbReference type="Gene3D" id="3.40.50.300">
    <property type="entry name" value="P-loop containing nucleotide triphosphate hydrolases"/>
    <property type="match status" value="1"/>
</dbReference>
<protein>
    <submittedName>
        <fullName evidence="1">Cellulose synthase operon protein YhjQ</fullName>
    </submittedName>
</protein>